<dbReference type="RefSeq" id="WP_163243213.1">
    <property type="nucleotide sequence ID" value="NZ_JAAIWN010000047.1"/>
</dbReference>
<sequence length="105" mass="11808">MTTAGKGSANIEYDSEKTMTGMTKVQTQLDAFIDSTNRIVSKFNLVFADLSGESIESYQEVVQQYVEGTKLAEQYIEKLLHLIQMTDAEIVTAEQKSKNMFDREG</sequence>
<dbReference type="EMBL" id="JAAIWN010000047">
    <property type="protein sequence ID" value="NEY82814.1"/>
    <property type="molecule type" value="Genomic_DNA"/>
</dbReference>
<comment type="caution">
    <text evidence="2">The sequence shown here is derived from an EMBL/GenBank/DDBJ whole genome shotgun (WGS) entry which is preliminary data.</text>
</comment>
<evidence type="ECO:0000313" key="3">
    <source>
        <dbReference type="Proteomes" id="UP000472971"/>
    </source>
</evidence>
<evidence type="ECO:0000313" key="1">
    <source>
        <dbReference type="EMBL" id="MBA4538450.1"/>
    </source>
</evidence>
<reference evidence="2 3" key="1">
    <citation type="submission" date="2020-02" db="EMBL/GenBank/DDBJ databases">
        <title>Bacillus aquiflavi sp. nov., isolated from yellow water of strong flavor Chinese baijiu in Yibin region of China.</title>
        <authorList>
            <person name="Xie J."/>
        </authorList>
    </citation>
    <scope>NUCLEOTIDE SEQUENCE [LARGE SCALE GENOMIC DNA]</scope>
    <source>
        <strain evidence="2 3">3H-10</strain>
    </source>
</reference>
<organism evidence="2 3">
    <name type="scientific">Bacillus aquiflavi</name>
    <dbReference type="NCBI Taxonomy" id="2672567"/>
    <lineage>
        <taxon>Bacteria</taxon>
        <taxon>Bacillati</taxon>
        <taxon>Bacillota</taxon>
        <taxon>Bacilli</taxon>
        <taxon>Bacillales</taxon>
        <taxon>Bacillaceae</taxon>
        <taxon>Bacillus</taxon>
    </lineage>
</organism>
<evidence type="ECO:0000313" key="4">
    <source>
        <dbReference type="Proteomes" id="UP000570010"/>
    </source>
</evidence>
<gene>
    <name evidence="2" type="ORF">G4D64_15195</name>
    <name evidence="1" type="ORF">H1Z61_15245</name>
</gene>
<evidence type="ECO:0000313" key="2">
    <source>
        <dbReference type="EMBL" id="NEY82814.1"/>
    </source>
</evidence>
<protein>
    <submittedName>
        <fullName evidence="2">Uncharacterized protein</fullName>
    </submittedName>
</protein>
<proteinExistence type="predicted"/>
<dbReference type="Proteomes" id="UP000570010">
    <property type="component" value="Unassembled WGS sequence"/>
</dbReference>
<dbReference type="Proteomes" id="UP000472971">
    <property type="component" value="Unassembled WGS sequence"/>
</dbReference>
<dbReference type="AlphaFoldDB" id="A0A6B3W5V1"/>
<reference evidence="1 4" key="2">
    <citation type="submission" date="2020-07" db="EMBL/GenBank/DDBJ databases">
        <authorList>
            <person name="Feng H."/>
        </authorList>
    </citation>
    <scope>NUCLEOTIDE SEQUENCE [LARGE SCALE GENOMIC DNA]</scope>
    <source>
        <strain evidence="1">S-12</strain>
        <strain evidence="4">s-12</strain>
    </source>
</reference>
<keyword evidence="3" id="KW-1185">Reference proteome</keyword>
<name>A0A6B3W5V1_9BACI</name>
<accession>A0A6B3W5V1</accession>
<dbReference type="EMBL" id="JACEIO010000045">
    <property type="protein sequence ID" value="MBA4538450.1"/>
    <property type="molecule type" value="Genomic_DNA"/>
</dbReference>